<keyword evidence="1" id="KW-1133">Transmembrane helix</keyword>
<evidence type="ECO:0000313" key="3">
    <source>
        <dbReference type="Proteomes" id="UP001371218"/>
    </source>
</evidence>
<organism evidence="2 3">
    <name type="scientific">Ideonella lacteola</name>
    <dbReference type="NCBI Taxonomy" id="2984193"/>
    <lineage>
        <taxon>Bacteria</taxon>
        <taxon>Pseudomonadati</taxon>
        <taxon>Pseudomonadota</taxon>
        <taxon>Betaproteobacteria</taxon>
        <taxon>Burkholderiales</taxon>
        <taxon>Sphaerotilaceae</taxon>
        <taxon>Ideonella</taxon>
    </lineage>
</organism>
<dbReference type="EMBL" id="JBBUTG010000014">
    <property type="protein sequence ID" value="MEK8033162.1"/>
    <property type="molecule type" value="Genomic_DNA"/>
</dbReference>
<proteinExistence type="predicted"/>
<sequence>MSAHPAPKVPRWFQRVVLRRVWLSFVVLGLSFFAFGAGSLNLFFLLRANTVLVVDHGWMALMDGGARQLAELLITGYLSMAAYLVFKACEYRLAHWLADPHDAASETDAN</sequence>
<comment type="caution">
    <text evidence="2">The sequence shown here is derived from an EMBL/GenBank/DDBJ whole genome shotgun (WGS) entry which is preliminary data.</text>
</comment>
<keyword evidence="3" id="KW-1185">Reference proteome</keyword>
<dbReference type="RefSeq" id="WP_341427578.1">
    <property type="nucleotide sequence ID" value="NZ_JBBUTG010000014.1"/>
</dbReference>
<evidence type="ECO:0000256" key="1">
    <source>
        <dbReference type="SAM" id="Phobius"/>
    </source>
</evidence>
<keyword evidence="1" id="KW-0472">Membrane</keyword>
<reference evidence="2 3" key="1">
    <citation type="submission" date="2024-04" db="EMBL/GenBank/DDBJ databases">
        <title>Novel species of the genus Ideonella isolated from streams.</title>
        <authorList>
            <person name="Lu H."/>
        </authorList>
    </citation>
    <scope>NUCLEOTIDE SEQUENCE [LARGE SCALE GENOMIC DNA]</scope>
    <source>
        <strain evidence="2 3">DXS29W</strain>
    </source>
</reference>
<gene>
    <name evidence="2" type="ORF">AACH06_20275</name>
</gene>
<feature type="transmembrane region" description="Helical" evidence="1">
    <location>
        <begin position="21"/>
        <end position="46"/>
    </location>
</feature>
<feature type="transmembrane region" description="Helical" evidence="1">
    <location>
        <begin position="66"/>
        <end position="86"/>
    </location>
</feature>
<protein>
    <submittedName>
        <fullName evidence="2">Uncharacterized protein</fullName>
    </submittedName>
</protein>
<accession>A0ABU9BT74</accession>
<evidence type="ECO:0000313" key="2">
    <source>
        <dbReference type="EMBL" id="MEK8033162.1"/>
    </source>
</evidence>
<name>A0ABU9BT74_9BURK</name>
<dbReference type="Proteomes" id="UP001371218">
    <property type="component" value="Unassembled WGS sequence"/>
</dbReference>
<keyword evidence="1" id="KW-0812">Transmembrane</keyword>